<dbReference type="InterPro" id="IPR003385">
    <property type="entry name" value="Glyco_hydro_77"/>
</dbReference>
<reference evidence="11" key="1">
    <citation type="journal article" date="2019" name="Int. J. Syst. Evol. Microbiol.">
        <title>The Global Catalogue of Microorganisms (GCM) 10K type strain sequencing project: providing services to taxonomists for standard genome sequencing and annotation.</title>
        <authorList>
            <consortium name="The Broad Institute Genomics Platform"/>
            <consortium name="The Broad Institute Genome Sequencing Center for Infectious Disease"/>
            <person name="Wu L."/>
            <person name="Ma J."/>
        </authorList>
    </citation>
    <scope>NUCLEOTIDE SEQUENCE [LARGE SCALE GENOMIC DNA]</scope>
    <source>
        <strain evidence="11">JCM 17695</strain>
    </source>
</reference>
<comment type="catalytic activity">
    <reaction evidence="1">
        <text>Transfers a segment of a (1-&gt;4)-alpha-D-glucan to a new position in an acceptor, which may be glucose or a (1-&gt;4)-alpha-D-glucan.</text>
        <dbReference type="EC" id="2.4.1.25"/>
    </reaction>
</comment>
<organism evidence="10 11">
    <name type="scientific">Actinokineospora soli</name>
    <dbReference type="NCBI Taxonomy" id="1048753"/>
    <lineage>
        <taxon>Bacteria</taxon>
        <taxon>Bacillati</taxon>
        <taxon>Actinomycetota</taxon>
        <taxon>Actinomycetes</taxon>
        <taxon>Pseudonocardiales</taxon>
        <taxon>Pseudonocardiaceae</taxon>
        <taxon>Actinokineospora</taxon>
    </lineage>
</organism>
<dbReference type="Pfam" id="PF02446">
    <property type="entry name" value="Glyco_hydro_77"/>
    <property type="match status" value="1"/>
</dbReference>
<evidence type="ECO:0000256" key="2">
    <source>
        <dbReference type="ARBA" id="ARBA00005684"/>
    </source>
</evidence>
<gene>
    <name evidence="10" type="ORF">ACFQV2_16270</name>
</gene>
<comment type="caution">
    <text evidence="10">The sequence shown here is derived from an EMBL/GenBank/DDBJ whole genome shotgun (WGS) entry which is preliminary data.</text>
</comment>
<evidence type="ECO:0000256" key="5">
    <source>
        <dbReference type="ARBA" id="ARBA00022676"/>
    </source>
</evidence>
<evidence type="ECO:0000256" key="7">
    <source>
        <dbReference type="ARBA" id="ARBA00023277"/>
    </source>
</evidence>
<protein>
    <recommendedName>
        <fullName evidence="4">4-alpha-glucanotransferase</fullName>
        <ecNumber evidence="3">2.4.1.25</ecNumber>
    </recommendedName>
    <alternativeName>
        <fullName evidence="8">Amylomaltase</fullName>
    </alternativeName>
    <alternativeName>
        <fullName evidence="9">Disproportionating enzyme</fullName>
    </alternativeName>
</protein>
<keyword evidence="6 10" id="KW-0808">Transferase</keyword>
<dbReference type="InterPro" id="IPR017853">
    <property type="entry name" value="GH"/>
</dbReference>
<keyword evidence="5 10" id="KW-0328">Glycosyltransferase</keyword>
<keyword evidence="11" id="KW-1185">Reference proteome</keyword>
<dbReference type="Proteomes" id="UP001596512">
    <property type="component" value="Unassembled WGS sequence"/>
</dbReference>
<dbReference type="EMBL" id="JBHTEY010000004">
    <property type="protein sequence ID" value="MFC7614836.1"/>
    <property type="molecule type" value="Genomic_DNA"/>
</dbReference>
<comment type="similarity">
    <text evidence="2">Belongs to the disproportionating enzyme family.</text>
</comment>
<dbReference type="GO" id="GO:0004134">
    <property type="term" value="F:4-alpha-glucanotransferase activity"/>
    <property type="evidence" value="ECO:0007669"/>
    <property type="project" value="UniProtKB-EC"/>
</dbReference>
<evidence type="ECO:0000256" key="4">
    <source>
        <dbReference type="ARBA" id="ARBA00020295"/>
    </source>
</evidence>
<evidence type="ECO:0000256" key="6">
    <source>
        <dbReference type="ARBA" id="ARBA00022679"/>
    </source>
</evidence>
<evidence type="ECO:0000256" key="1">
    <source>
        <dbReference type="ARBA" id="ARBA00000439"/>
    </source>
</evidence>
<keyword evidence="7" id="KW-0119">Carbohydrate metabolism</keyword>
<dbReference type="Gene3D" id="3.20.20.80">
    <property type="entry name" value="Glycosidases"/>
    <property type="match status" value="1"/>
</dbReference>
<dbReference type="SUPFAM" id="SSF51445">
    <property type="entry name" value="(Trans)glycosidases"/>
    <property type="match status" value="1"/>
</dbReference>
<accession>A0ABW2TMW6</accession>
<evidence type="ECO:0000313" key="10">
    <source>
        <dbReference type="EMBL" id="MFC7614836.1"/>
    </source>
</evidence>
<evidence type="ECO:0000256" key="9">
    <source>
        <dbReference type="ARBA" id="ARBA00031501"/>
    </source>
</evidence>
<dbReference type="PANTHER" id="PTHR32438:SF5">
    <property type="entry name" value="4-ALPHA-GLUCANOTRANSFERASE DPE1, CHLOROPLASTIC_AMYLOPLASTIC"/>
    <property type="match status" value="1"/>
</dbReference>
<sequence>MAWFERGDDGKPKPPGEWAGRAVATLSTHDLPTAAGFLSGEHVRVRAGLGLLDDPDAEAARAAAERDELLDLLTAEGLLEPGGDPVLALHRLLAATPCDLVLAAPTDVLRDPRQPNLPGTVDEYPNWRIRLGPTVDDLLADPRVAEVVALLRESRG</sequence>
<evidence type="ECO:0000256" key="8">
    <source>
        <dbReference type="ARBA" id="ARBA00031423"/>
    </source>
</evidence>
<evidence type="ECO:0000256" key="3">
    <source>
        <dbReference type="ARBA" id="ARBA00012560"/>
    </source>
</evidence>
<dbReference type="PANTHER" id="PTHR32438">
    <property type="entry name" value="4-ALPHA-GLUCANOTRANSFERASE DPE1, CHLOROPLASTIC/AMYLOPLASTIC"/>
    <property type="match status" value="1"/>
</dbReference>
<dbReference type="EC" id="2.4.1.25" evidence="3"/>
<evidence type="ECO:0000313" key="11">
    <source>
        <dbReference type="Proteomes" id="UP001596512"/>
    </source>
</evidence>
<name>A0ABW2TMW6_9PSEU</name>
<proteinExistence type="inferred from homology"/>